<reference evidence="4 5" key="1">
    <citation type="submission" date="2017-08" db="EMBL/GenBank/DDBJ databases">
        <title>Infants hospitalized years apart are colonized by the same room-sourced microbial strains.</title>
        <authorList>
            <person name="Brooks B."/>
            <person name="Olm M.R."/>
            <person name="Firek B.A."/>
            <person name="Baker R."/>
            <person name="Thomas B.C."/>
            <person name="Morowitz M.J."/>
            <person name="Banfield J.F."/>
        </authorList>
    </citation>
    <scope>NUCLEOTIDE SEQUENCE [LARGE SCALE GENOMIC DNA]</scope>
    <source>
        <strain evidence="4">S2_005_003_R2_43</strain>
    </source>
</reference>
<name>A0A2W5KFW9_ANCNO</name>
<dbReference type="GO" id="GO:0005737">
    <property type="term" value="C:cytoplasm"/>
    <property type="evidence" value="ECO:0007669"/>
    <property type="project" value="TreeGrafter"/>
</dbReference>
<evidence type="ECO:0000259" key="3">
    <source>
        <dbReference type="PROSITE" id="PS50076"/>
    </source>
</evidence>
<accession>A0A2W5KFW9</accession>
<proteinExistence type="predicted"/>
<dbReference type="InterPro" id="IPR002939">
    <property type="entry name" value="DnaJ_C"/>
</dbReference>
<dbReference type="InterPro" id="IPR036869">
    <property type="entry name" value="J_dom_sf"/>
</dbReference>
<dbReference type="Pfam" id="PF00226">
    <property type="entry name" value="DnaJ"/>
    <property type="match status" value="1"/>
</dbReference>
<evidence type="ECO:0000256" key="1">
    <source>
        <dbReference type="ARBA" id="ARBA00023186"/>
    </source>
</evidence>
<dbReference type="SMART" id="SM00271">
    <property type="entry name" value="DnaJ"/>
    <property type="match status" value="1"/>
</dbReference>
<dbReference type="Pfam" id="PF01556">
    <property type="entry name" value="DnaJ_C"/>
    <property type="match status" value="1"/>
</dbReference>
<organism evidence="4 5">
    <name type="scientific">Ancylobacter novellus</name>
    <name type="common">Thiobacillus novellus</name>
    <dbReference type="NCBI Taxonomy" id="921"/>
    <lineage>
        <taxon>Bacteria</taxon>
        <taxon>Pseudomonadati</taxon>
        <taxon>Pseudomonadota</taxon>
        <taxon>Alphaproteobacteria</taxon>
        <taxon>Hyphomicrobiales</taxon>
        <taxon>Xanthobacteraceae</taxon>
        <taxon>Ancylobacter</taxon>
    </lineage>
</organism>
<dbReference type="AlphaFoldDB" id="A0A2W5KFW9"/>
<protein>
    <submittedName>
        <fullName evidence="4">Molecular chaperone DnaJ</fullName>
    </submittedName>
</protein>
<comment type="caution">
    <text evidence="4">The sequence shown here is derived from an EMBL/GenBank/DDBJ whole genome shotgun (WGS) entry which is preliminary data.</text>
</comment>
<evidence type="ECO:0000256" key="2">
    <source>
        <dbReference type="SAM" id="MobiDB-lite"/>
    </source>
</evidence>
<dbReference type="SUPFAM" id="SSF46565">
    <property type="entry name" value="Chaperone J-domain"/>
    <property type="match status" value="1"/>
</dbReference>
<dbReference type="PRINTS" id="PR00625">
    <property type="entry name" value="JDOMAIN"/>
</dbReference>
<dbReference type="CDD" id="cd06257">
    <property type="entry name" value="DnaJ"/>
    <property type="match status" value="1"/>
</dbReference>
<dbReference type="InterPro" id="IPR018253">
    <property type="entry name" value="DnaJ_domain_CS"/>
</dbReference>
<dbReference type="Gene3D" id="2.60.260.20">
    <property type="entry name" value="Urease metallochaperone UreE, N-terminal domain"/>
    <property type="match status" value="2"/>
</dbReference>
<dbReference type="PROSITE" id="PS00636">
    <property type="entry name" value="DNAJ_1"/>
    <property type="match status" value="1"/>
</dbReference>
<dbReference type="SUPFAM" id="SSF49493">
    <property type="entry name" value="HSP40/DnaJ peptide-binding domain"/>
    <property type="match status" value="2"/>
</dbReference>
<dbReference type="InterPro" id="IPR001623">
    <property type="entry name" value="DnaJ_domain"/>
</dbReference>
<keyword evidence="1" id="KW-0143">Chaperone</keyword>
<dbReference type="CDD" id="cd10747">
    <property type="entry name" value="DnaJ_C"/>
    <property type="match status" value="1"/>
</dbReference>
<evidence type="ECO:0000313" key="5">
    <source>
        <dbReference type="Proteomes" id="UP000249577"/>
    </source>
</evidence>
<feature type="compositionally biased region" description="Basic and acidic residues" evidence="2">
    <location>
        <begin position="59"/>
        <end position="70"/>
    </location>
</feature>
<dbReference type="Gene3D" id="1.10.287.110">
    <property type="entry name" value="DnaJ domain"/>
    <property type="match status" value="1"/>
</dbReference>
<dbReference type="InterPro" id="IPR008971">
    <property type="entry name" value="HSP40/DnaJ_pept-bd"/>
</dbReference>
<gene>
    <name evidence="4" type="ORF">DI565_08030</name>
</gene>
<dbReference type="EMBL" id="QFPN01000004">
    <property type="protein sequence ID" value="PZQ15781.1"/>
    <property type="molecule type" value="Genomic_DNA"/>
</dbReference>
<feature type="domain" description="J" evidence="3">
    <location>
        <begin position="4"/>
        <end position="69"/>
    </location>
</feature>
<dbReference type="GO" id="GO:0051082">
    <property type="term" value="F:unfolded protein binding"/>
    <property type="evidence" value="ECO:0007669"/>
    <property type="project" value="InterPro"/>
</dbReference>
<dbReference type="Proteomes" id="UP000249577">
    <property type="component" value="Unassembled WGS sequence"/>
</dbReference>
<dbReference type="GO" id="GO:0042026">
    <property type="term" value="P:protein refolding"/>
    <property type="evidence" value="ECO:0007669"/>
    <property type="project" value="TreeGrafter"/>
</dbReference>
<dbReference type="PANTHER" id="PTHR43096:SF52">
    <property type="entry name" value="DNAJ HOMOLOG 1, MITOCHONDRIAL-RELATED"/>
    <property type="match status" value="1"/>
</dbReference>
<evidence type="ECO:0000313" key="4">
    <source>
        <dbReference type="EMBL" id="PZQ15781.1"/>
    </source>
</evidence>
<feature type="region of interest" description="Disordered" evidence="2">
    <location>
        <begin position="53"/>
        <end position="107"/>
    </location>
</feature>
<sequence>MPQDPYETLGVPRSATQDDIRKAFRALAKKHHPDLNPGDSAAEEKFKAASAANELLSDPETRARFDRGEIDASGQERAPPGGYRTHAEGSAGRRYARGGGPDGEAWSEDDLQDIFGSMFGEGRRARSEFKARGQDDQYSLTVSFLDAVNGATRRITLPDGGTLDVRIPVGTEDGRTLRLRGKGGEGWNGGPPGDALITISVEPHPTFTRDGRDIRMELPVGIRDAVLGGRVEAPTPGGTVRLRVPPASDGGTELRLKGRGVPAHGDVPAGDLYVTLRIRIGKPDAALEQFLRGWEPGKSSTAEADAGEGS</sequence>
<dbReference type="PROSITE" id="PS50076">
    <property type="entry name" value="DNAJ_2"/>
    <property type="match status" value="1"/>
</dbReference>
<dbReference type="PANTHER" id="PTHR43096">
    <property type="entry name" value="DNAJ HOMOLOG 1, MITOCHONDRIAL-RELATED"/>
    <property type="match status" value="1"/>
</dbReference>